<dbReference type="Gene3D" id="3.40.1380.10">
    <property type="match status" value="1"/>
</dbReference>
<evidence type="ECO:0000313" key="10">
    <source>
        <dbReference type="EMBL" id="AND68392.1"/>
    </source>
</evidence>
<keyword evidence="9" id="KW-0066">ATP synthesis</keyword>
<proteinExistence type="inferred from homology"/>
<accession>A0A160N035</accession>
<evidence type="ECO:0000256" key="9">
    <source>
        <dbReference type="ARBA" id="ARBA00023310"/>
    </source>
</evidence>
<dbReference type="SUPFAM" id="SSF52943">
    <property type="entry name" value="ATP synthase (F1-ATPase), gamma subunit"/>
    <property type="match status" value="1"/>
</dbReference>
<dbReference type="PANTHER" id="PTHR11693:SF22">
    <property type="entry name" value="ATP SYNTHASE SUBUNIT GAMMA, MITOCHONDRIAL"/>
    <property type="match status" value="1"/>
</dbReference>
<dbReference type="STRING" id="445710.ATSB10_09380"/>
<evidence type="ECO:0000256" key="6">
    <source>
        <dbReference type="ARBA" id="ARBA00023065"/>
    </source>
</evidence>
<reference evidence="10 11" key="1">
    <citation type="submission" date="2016-02" db="EMBL/GenBank/DDBJ databases">
        <title>Complete genome sequencing and analysis of ATSB10, Dyella thiooxydans isolated from rhizosphere soil of sunflower (Helianthus annuus L.).</title>
        <authorList>
            <person name="Lee Y."/>
            <person name="Hwangbo K."/>
            <person name="Chung H."/>
            <person name="Yoo J."/>
            <person name="Kim K.Y."/>
            <person name="Sa T.M."/>
            <person name="Um Y."/>
            <person name="Madhaiyan M."/>
        </authorList>
    </citation>
    <scope>NUCLEOTIDE SEQUENCE [LARGE SCALE GENOMIC DNA]</scope>
    <source>
        <strain evidence="10 11">ATSB10</strain>
    </source>
</reference>
<gene>
    <name evidence="10" type="ORF">ATSB10_09380</name>
</gene>
<keyword evidence="4" id="KW-0813">Transport</keyword>
<evidence type="ECO:0000256" key="1">
    <source>
        <dbReference type="ARBA" id="ARBA00003456"/>
    </source>
</evidence>
<dbReference type="Proteomes" id="UP000077255">
    <property type="component" value="Chromosome"/>
</dbReference>
<keyword evidence="5" id="KW-0375">Hydrogen ion transport</keyword>
<evidence type="ECO:0000256" key="5">
    <source>
        <dbReference type="ARBA" id="ARBA00022781"/>
    </source>
</evidence>
<dbReference type="Gene3D" id="1.10.287.80">
    <property type="entry name" value="ATP synthase, gamma subunit, helix hairpin domain"/>
    <property type="match status" value="1"/>
</dbReference>
<evidence type="ECO:0000256" key="3">
    <source>
        <dbReference type="ARBA" id="ARBA00007681"/>
    </source>
</evidence>
<keyword evidence="6" id="KW-0406">Ion transport</keyword>
<comment type="function">
    <text evidence="1">Produces ATP from ADP in the presence of a proton gradient across the membrane. The gamma chain is believed to be important in regulating ATPase activity and the flow of protons through the CF(0) complex.</text>
</comment>
<dbReference type="GO" id="GO:0046933">
    <property type="term" value="F:proton-transporting ATP synthase activity, rotational mechanism"/>
    <property type="evidence" value="ECO:0007669"/>
    <property type="project" value="InterPro"/>
</dbReference>
<dbReference type="EMBL" id="CP014841">
    <property type="protein sequence ID" value="AND68392.1"/>
    <property type="molecule type" value="Genomic_DNA"/>
</dbReference>
<evidence type="ECO:0000256" key="7">
    <source>
        <dbReference type="ARBA" id="ARBA00023136"/>
    </source>
</evidence>
<dbReference type="AlphaFoldDB" id="A0A160N035"/>
<keyword evidence="11" id="KW-1185">Reference proteome</keyword>
<organism evidence="10 11">
    <name type="scientific">Dyella thiooxydans</name>
    <dbReference type="NCBI Taxonomy" id="445710"/>
    <lineage>
        <taxon>Bacteria</taxon>
        <taxon>Pseudomonadati</taxon>
        <taxon>Pseudomonadota</taxon>
        <taxon>Gammaproteobacteria</taxon>
        <taxon>Lysobacterales</taxon>
        <taxon>Rhodanobacteraceae</taxon>
        <taxon>Dyella</taxon>
    </lineage>
</organism>
<name>A0A160N035_9GAMM</name>
<comment type="subcellular location">
    <subcellularLocation>
        <location evidence="2">Membrane</location>
        <topology evidence="2">Peripheral membrane protein</topology>
    </subcellularLocation>
</comment>
<dbReference type="GO" id="GO:0045259">
    <property type="term" value="C:proton-transporting ATP synthase complex"/>
    <property type="evidence" value="ECO:0007669"/>
    <property type="project" value="UniProtKB-KW"/>
</dbReference>
<dbReference type="RefSeq" id="WP_063670862.1">
    <property type="nucleotide sequence ID" value="NZ_CP014841.1"/>
</dbReference>
<protein>
    <submittedName>
        <fullName evidence="10">Uncharacterized protein</fullName>
    </submittedName>
</protein>
<keyword evidence="7" id="KW-0472">Membrane</keyword>
<dbReference type="PATRIC" id="fig|445710.3.peg.935"/>
<evidence type="ECO:0000313" key="11">
    <source>
        <dbReference type="Proteomes" id="UP000077255"/>
    </source>
</evidence>
<dbReference type="PRINTS" id="PR00126">
    <property type="entry name" value="ATPASEGAMMA"/>
</dbReference>
<dbReference type="InterPro" id="IPR035968">
    <property type="entry name" value="ATP_synth_F1_ATPase_gsu"/>
</dbReference>
<dbReference type="OrthoDB" id="6169121at2"/>
<dbReference type="KEGG" id="dtx:ATSB10_09380"/>
<dbReference type="Pfam" id="PF00231">
    <property type="entry name" value="ATP-synt"/>
    <property type="match status" value="1"/>
</dbReference>
<evidence type="ECO:0000256" key="4">
    <source>
        <dbReference type="ARBA" id="ARBA00022448"/>
    </source>
</evidence>
<keyword evidence="8" id="KW-0139">CF(1)</keyword>
<comment type="similarity">
    <text evidence="3">Belongs to the ATPase gamma chain family.</text>
</comment>
<sequence length="282" mass="30006">MSGQLAEVAARLDSTRQLGSVISAMRAIAASRSQQARRELEAIRLYAATIGQAIDQVLGSLPSGRSVAAPAAPGDGVLVVALCAEQGFAGSFNERVLDVALPLADKANSRLFIVGDRGLMVAGNRGRTPAWSVPMAAHTDEVSALADRISDAIYAALAARGPGRVLLVHGSPGEGEEQSIEQRRLLPFDFGRFPARLADGQAPLMNLPPTILLEQLAVEYVHADLCAALMLSYAAENQARMQAMIAAHGNLERTEASLTLEFQRVRQEDITDEILELSAART</sequence>
<evidence type="ECO:0000256" key="2">
    <source>
        <dbReference type="ARBA" id="ARBA00004170"/>
    </source>
</evidence>
<evidence type="ECO:0000256" key="8">
    <source>
        <dbReference type="ARBA" id="ARBA00023196"/>
    </source>
</evidence>
<dbReference type="PANTHER" id="PTHR11693">
    <property type="entry name" value="ATP SYNTHASE GAMMA CHAIN"/>
    <property type="match status" value="1"/>
</dbReference>
<dbReference type="InterPro" id="IPR000131">
    <property type="entry name" value="ATP_synth_F1_gsu"/>
</dbReference>